<comment type="caution">
    <text evidence="1">The sequence shown here is derived from an EMBL/GenBank/DDBJ whole genome shotgun (WGS) entry which is preliminary data.</text>
</comment>
<organism evidence="1 2">
    <name type="scientific">Streptomyces roseochromogenus subsp. oscitans DS 12.976</name>
    <dbReference type="NCBI Taxonomy" id="1352936"/>
    <lineage>
        <taxon>Bacteria</taxon>
        <taxon>Bacillati</taxon>
        <taxon>Actinomycetota</taxon>
        <taxon>Actinomycetes</taxon>
        <taxon>Kitasatosporales</taxon>
        <taxon>Streptomycetaceae</taxon>
        <taxon>Streptomyces</taxon>
    </lineage>
</organism>
<dbReference type="EMBL" id="AWQX01000260">
    <property type="protein sequence ID" value="EST24748.1"/>
    <property type="molecule type" value="Genomic_DNA"/>
</dbReference>
<dbReference type="AlphaFoldDB" id="V6JYA6"/>
<protein>
    <submittedName>
        <fullName evidence="1">Uncharacterized protein</fullName>
    </submittedName>
</protein>
<dbReference type="Proteomes" id="UP000017984">
    <property type="component" value="Chromosome"/>
</dbReference>
<proteinExistence type="predicted"/>
<dbReference type="HOGENOM" id="CLU_1874332_0_0_11"/>
<dbReference type="PATRIC" id="fig|1352936.5.peg.6242"/>
<keyword evidence="2" id="KW-1185">Reference proteome</keyword>
<evidence type="ECO:0000313" key="2">
    <source>
        <dbReference type="Proteomes" id="UP000017984"/>
    </source>
</evidence>
<evidence type="ECO:0000313" key="1">
    <source>
        <dbReference type="EMBL" id="EST24748.1"/>
    </source>
</evidence>
<dbReference type="RefSeq" id="WP_023550709.1">
    <property type="nucleotide sequence ID" value="NZ_CM002285.1"/>
</dbReference>
<gene>
    <name evidence="1" type="ORF">M878_29940</name>
</gene>
<sequence length="136" mass="14516">METGPPADPARELACSRLAVEGTVAKVEPERSSRWSRITLTVTRSYKPAHGPAEVTFLLGRGAQPAPHPGQRALVTVAAGHRNASLWAVGDTRVAVNRAWITEALPQSRHTTCAPGASWSEGRVPLFGGQPSFERA</sequence>
<name>V6JYA6_STRRC</name>
<accession>V6JYA6</accession>
<reference evidence="1 2" key="1">
    <citation type="journal article" date="2014" name="Genome Announc.">
        <title>Draft Genome Sequence of Streptomyces roseochromogenes subsp. oscitans DS 12.976, Producer of the Aminocoumarin Antibiotic Clorobiocin.</title>
        <authorList>
            <person name="Ruckert C."/>
            <person name="Kalinowski J."/>
            <person name="Heide L."/>
            <person name="Apel A.K."/>
        </authorList>
    </citation>
    <scope>NUCLEOTIDE SEQUENCE [LARGE SCALE GENOMIC DNA]</scope>
    <source>
        <strain evidence="1 2">DS 12.976</strain>
    </source>
</reference>